<protein>
    <recommendedName>
        <fullName evidence="4">Photosystem I P700 apoprotein A1</fullName>
    </recommendedName>
</protein>
<dbReference type="InterPro" id="IPR001280">
    <property type="entry name" value="PSI_PsaA/B"/>
</dbReference>
<dbReference type="EMBL" id="JAJJMA010185735">
    <property type="protein sequence ID" value="MCL7038014.1"/>
    <property type="molecule type" value="Genomic_DNA"/>
</dbReference>
<dbReference type="Gene3D" id="1.20.1130.10">
    <property type="entry name" value="Photosystem I PsaA/PsaB"/>
    <property type="match status" value="2"/>
</dbReference>
<dbReference type="AlphaFoldDB" id="A0AA41SES3"/>
<reference evidence="1" key="1">
    <citation type="submission" date="2022-03" db="EMBL/GenBank/DDBJ databases">
        <title>A functionally conserved STORR gene fusion in Papaver species that diverged 16.8 million years ago.</title>
        <authorList>
            <person name="Catania T."/>
        </authorList>
    </citation>
    <scope>NUCLEOTIDE SEQUENCE</scope>
    <source>
        <strain evidence="1">S-191538</strain>
    </source>
</reference>
<dbReference type="PANTHER" id="PTHR30128">
    <property type="entry name" value="OUTER MEMBRANE PROTEIN, OMPA-RELATED"/>
    <property type="match status" value="1"/>
</dbReference>
<dbReference type="GO" id="GO:0015979">
    <property type="term" value="P:photosynthesis"/>
    <property type="evidence" value="ECO:0007669"/>
    <property type="project" value="InterPro"/>
</dbReference>
<evidence type="ECO:0008006" key="4">
    <source>
        <dbReference type="Google" id="ProtNLM"/>
    </source>
</evidence>
<dbReference type="EMBL" id="JAJJMA010144105">
    <property type="protein sequence ID" value="MCL7034304.1"/>
    <property type="molecule type" value="Genomic_DNA"/>
</dbReference>
<dbReference type="GO" id="GO:0009535">
    <property type="term" value="C:chloroplast thylakoid membrane"/>
    <property type="evidence" value="ECO:0007669"/>
    <property type="project" value="TreeGrafter"/>
</dbReference>
<comment type="caution">
    <text evidence="1">The sequence shown here is derived from an EMBL/GenBank/DDBJ whole genome shotgun (WGS) entry which is preliminary data.</text>
</comment>
<dbReference type="Proteomes" id="UP001177140">
    <property type="component" value="Unassembled WGS sequence"/>
</dbReference>
<keyword evidence="3" id="KW-1185">Reference proteome</keyword>
<dbReference type="InterPro" id="IPR036408">
    <property type="entry name" value="PSI_PsaA/B_sf"/>
</dbReference>
<name>A0AA41SES3_PAPNU</name>
<gene>
    <name evidence="2" type="ORF">MKW94_011144</name>
    <name evidence="1" type="ORF">MKW94_014698</name>
</gene>
<evidence type="ECO:0000313" key="3">
    <source>
        <dbReference type="Proteomes" id="UP001177140"/>
    </source>
</evidence>
<dbReference type="PANTHER" id="PTHR30128:SF19">
    <property type="entry name" value="PHOTOSYSTEM I P700 CHLOROPHYLL A APOPROTEIN A1-RELATED"/>
    <property type="match status" value="1"/>
</dbReference>
<sequence>MTTKIEAQPYTSIRLGSCLLRSILDVQCYFGSNIPFQLENAVRCLGSITINGWLRDFLWAQASQVIQSYELIESIVWAHNKLKVAPATQPRALSIVQGRAVGVTHYLLGGIATTWAFFLARIIAVG</sequence>
<evidence type="ECO:0000313" key="2">
    <source>
        <dbReference type="EMBL" id="MCL7038014.1"/>
    </source>
</evidence>
<accession>A0AA41SES3</accession>
<evidence type="ECO:0000313" key="1">
    <source>
        <dbReference type="EMBL" id="MCL7034304.1"/>
    </source>
</evidence>
<dbReference type="Pfam" id="PF00223">
    <property type="entry name" value="PsaA_PsaB"/>
    <property type="match status" value="1"/>
</dbReference>
<dbReference type="SUPFAM" id="SSF81558">
    <property type="entry name" value="Photosystem I subunits PsaA/PsaB"/>
    <property type="match status" value="1"/>
</dbReference>
<proteinExistence type="predicted"/>
<organism evidence="1 3">
    <name type="scientific">Papaver nudicaule</name>
    <name type="common">Iceland poppy</name>
    <dbReference type="NCBI Taxonomy" id="74823"/>
    <lineage>
        <taxon>Eukaryota</taxon>
        <taxon>Viridiplantae</taxon>
        <taxon>Streptophyta</taxon>
        <taxon>Embryophyta</taxon>
        <taxon>Tracheophyta</taxon>
        <taxon>Spermatophyta</taxon>
        <taxon>Magnoliopsida</taxon>
        <taxon>Ranunculales</taxon>
        <taxon>Papaveraceae</taxon>
        <taxon>Papaveroideae</taxon>
        <taxon>Papaver</taxon>
    </lineage>
</organism>